<dbReference type="SUPFAM" id="SSF53850">
    <property type="entry name" value="Periplasmic binding protein-like II"/>
    <property type="match status" value="1"/>
</dbReference>
<comment type="caution">
    <text evidence="6">The sequence shown here is derived from an EMBL/GenBank/DDBJ whole genome shotgun (WGS) entry which is preliminary data.</text>
</comment>
<evidence type="ECO:0000313" key="6">
    <source>
        <dbReference type="EMBL" id="KKB63428.1"/>
    </source>
</evidence>
<sequence>MKVHHLQETALRYFVEVVRCGSITEASIRLGVAGSAISRQIAHLENVLETSLFDRRPRGMVPSAAGNVLAAHAFKAALDADHVIQQIADLQGAKGGSIRLTSSEGFAIEFLPGVITEYQKHYPGITFDVTVTEPVHVSRRIIEGDADIGFVFSRTPQKEIKVEHRQPAPVLAVMRPDHPLADRDYIDLAEMIQYPLALPDQSTTVRQLFDIACSLRQLLVEPAITSNFIVCLHSFVRAGNGITVSGEVSVRNACRRGDLVAKLIRDKALDARNLELQTLVGRTLPKPVQLFLDFLRNTLELEQSPFAREGRP</sequence>
<dbReference type="GO" id="GO:0003677">
    <property type="term" value="F:DNA binding"/>
    <property type="evidence" value="ECO:0007669"/>
    <property type="project" value="UniProtKB-KW"/>
</dbReference>
<dbReference type="Proteomes" id="UP000033618">
    <property type="component" value="Unassembled WGS sequence"/>
</dbReference>
<protein>
    <submittedName>
        <fullName evidence="6">LysR family transcriptional regulator</fullName>
    </submittedName>
</protein>
<proteinExistence type="inferred from homology"/>
<feature type="domain" description="HTH lysR-type" evidence="5">
    <location>
        <begin position="1"/>
        <end position="63"/>
    </location>
</feature>
<dbReference type="InterPro" id="IPR036388">
    <property type="entry name" value="WH-like_DNA-bd_sf"/>
</dbReference>
<dbReference type="RefSeq" id="WP_024905282.1">
    <property type="nucleotide sequence ID" value="NZ_CADFGU010000003.1"/>
</dbReference>
<dbReference type="Gene3D" id="1.10.10.10">
    <property type="entry name" value="Winged helix-like DNA-binding domain superfamily/Winged helix DNA-binding domain"/>
    <property type="match status" value="1"/>
</dbReference>
<keyword evidence="3" id="KW-0238">DNA-binding</keyword>
<dbReference type="PATRIC" id="fig|28092.6.peg.2796"/>
<dbReference type="InterPro" id="IPR000847">
    <property type="entry name" value="LysR_HTH_N"/>
</dbReference>
<organism evidence="6 7">
    <name type="scientific">Robbsia andropogonis</name>
    <dbReference type="NCBI Taxonomy" id="28092"/>
    <lineage>
        <taxon>Bacteria</taxon>
        <taxon>Pseudomonadati</taxon>
        <taxon>Pseudomonadota</taxon>
        <taxon>Betaproteobacteria</taxon>
        <taxon>Burkholderiales</taxon>
        <taxon>Burkholderiaceae</taxon>
        <taxon>Robbsia</taxon>
    </lineage>
</organism>
<evidence type="ECO:0000256" key="1">
    <source>
        <dbReference type="ARBA" id="ARBA00009437"/>
    </source>
</evidence>
<dbReference type="OrthoDB" id="8839922at2"/>
<keyword evidence="4" id="KW-0804">Transcription</keyword>
<dbReference type="PROSITE" id="PS50931">
    <property type="entry name" value="HTH_LYSR"/>
    <property type="match status" value="1"/>
</dbReference>
<dbReference type="AlphaFoldDB" id="A0A0F5K018"/>
<dbReference type="GO" id="GO:0005829">
    <property type="term" value="C:cytosol"/>
    <property type="evidence" value="ECO:0007669"/>
    <property type="project" value="TreeGrafter"/>
</dbReference>
<name>A0A0F5K018_9BURK</name>
<dbReference type="EMBL" id="LAQU01000010">
    <property type="protein sequence ID" value="KKB63428.1"/>
    <property type="molecule type" value="Genomic_DNA"/>
</dbReference>
<dbReference type="STRING" id="28092.WM40_11905"/>
<dbReference type="InterPro" id="IPR036390">
    <property type="entry name" value="WH_DNA-bd_sf"/>
</dbReference>
<evidence type="ECO:0000259" key="5">
    <source>
        <dbReference type="PROSITE" id="PS50931"/>
    </source>
</evidence>
<dbReference type="PANTHER" id="PTHR30419:SF8">
    <property type="entry name" value="NITROGEN ASSIMILATION TRANSCRIPTIONAL ACTIVATOR-RELATED"/>
    <property type="match status" value="1"/>
</dbReference>
<keyword evidence="7" id="KW-1185">Reference proteome</keyword>
<dbReference type="GO" id="GO:0003700">
    <property type="term" value="F:DNA-binding transcription factor activity"/>
    <property type="evidence" value="ECO:0007669"/>
    <property type="project" value="InterPro"/>
</dbReference>
<evidence type="ECO:0000313" key="7">
    <source>
        <dbReference type="Proteomes" id="UP000033618"/>
    </source>
</evidence>
<comment type="similarity">
    <text evidence="1">Belongs to the LysR transcriptional regulatory family.</text>
</comment>
<evidence type="ECO:0000256" key="4">
    <source>
        <dbReference type="ARBA" id="ARBA00023163"/>
    </source>
</evidence>
<reference evidence="6 7" key="1">
    <citation type="submission" date="2015-03" db="EMBL/GenBank/DDBJ databases">
        <title>Draft Genome Sequence of Burkholderia andropogonis type strain ICMP2807, isolated from Sorghum bicolor.</title>
        <authorList>
            <person name="Lopes-Santos L."/>
            <person name="Castro D.B."/>
            <person name="Ottoboni L.M."/>
            <person name="Park D."/>
            <person name="Weirc B.S."/>
            <person name="Destefano S.A."/>
        </authorList>
    </citation>
    <scope>NUCLEOTIDE SEQUENCE [LARGE SCALE GENOMIC DNA]</scope>
    <source>
        <strain evidence="6 7">ICMP2807</strain>
    </source>
</reference>
<accession>A0A0F5K018</accession>
<evidence type="ECO:0000256" key="3">
    <source>
        <dbReference type="ARBA" id="ARBA00023125"/>
    </source>
</evidence>
<dbReference type="SUPFAM" id="SSF46785">
    <property type="entry name" value="Winged helix' DNA-binding domain"/>
    <property type="match status" value="1"/>
</dbReference>
<dbReference type="Pfam" id="PF00126">
    <property type="entry name" value="HTH_1"/>
    <property type="match status" value="1"/>
</dbReference>
<dbReference type="PANTHER" id="PTHR30419">
    <property type="entry name" value="HTH-TYPE TRANSCRIPTIONAL REGULATOR YBHD"/>
    <property type="match status" value="1"/>
</dbReference>
<dbReference type="Gene3D" id="3.40.190.290">
    <property type="match status" value="1"/>
</dbReference>
<keyword evidence="2" id="KW-0805">Transcription regulation</keyword>
<dbReference type="Pfam" id="PF03466">
    <property type="entry name" value="LysR_substrate"/>
    <property type="match status" value="1"/>
</dbReference>
<gene>
    <name evidence="6" type="ORF">WM40_11905</name>
</gene>
<evidence type="ECO:0000256" key="2">
    <source>
        <dbReference type="ARBA" id="ARBA00023015"/>
    </source>
</evidence>
<dbReference type="InterPro" id="IPR005119">
    <property type="entry name" value="LysR_subst-bd"/>
</dbReference>
<dbReference type="InterPro" id="IPR050950">
    <property type="entry name" value="HTH-type_LysR_regulators"/>
</dbReference>